<proteinExistence type="predicted"/>
<protein>
    <submittedName>
        <fullName evidence="1">Uncharacterized protein</fullName>
    </submittedName>
</protein>
<gene>
    <name evidence="1" type="ORF">SAMN05216552_1004205</name>
</gene>
<reference evidence="2" key="1">
    <citation type="submission" date="2016-10" db="EMBL/GenBank/DDBJ databases">
        <authorList>
            <person name="Varghese N."/>
            <person name="Submissions S."/>
        </authorList>
    </citation>
    <scope>NUCLEOTIDE SEQUENCE [LARGE SCALE GENOMIC DNA]</scope>
    <source>
        <strain evidence="2">CGMCC 1.11014</strain>
    </source>
</reference>
<organism evidence="1 2">
    <name type="scientific">Pseudoduganella namucuonensis</name>
    <dbReference type="NCBI Taxonomy" id="1035707"/>
    <lineage>
        <taxon>Bacteria</taxon>
        <taxon>Pseudomonadati</taxon>
        <taxon>Pseudomonadota</taxon>
        <taxon>Betaproteobacteria</taxon>
        <taxon>Burkholderiales</taxon>
        <taxon>Oxalobacteraceae</taxon>
        <taxon>Telluria group</taxon>
        <taxon>Pseudoduganella</taxon>
    </lineage>
</organism>
<dbReference type="AlphaFoldDB" id="A0A1I7GYW8"/>
<dbReference type="RefSeq" id="WP_093554697.1">
    <property type="nucleotide sequence ID" value="NZ_FPBO01000004.1"/>
</dbReference>
<dbReference type="Proteomes" id="UP000199391">
    <property type="component" value="Unassembled WGS sequence"/>
</dbReference>
<evidence type="ECO:0000313" key="2">
    <source>
        <dbReference type="Proteomes" id="UP000199391"/>
    </source>
</evidence>
<accession>A0A1I7GYW8</accession>
<dbReference type="EMBL" id="FPBO01000004">
    <property type="protein sequence ID" value="SFU53637.1"/>
    <property type="molecule type" value="Genomic_DNA"/>
</dbReference>
<sequence length="69" mass="7903">MSFETYVRQQGLKKTYEIEYTSLRYKISLDGKVLKEIELPLDAVAANGNELSWKSAVADIEHLRGMPEQ</sequence>
<evidence type="ECO:0000313" key="1">
    <source>
        <dbReference type="EMBL" id="SFU53637.1"/>
    </source>
</evidence>
<keyword evidence="2" id="KW-1185">Reference proteome</keyword>
<dbReference type="OrthoDB" id="8758376at2"/>
<dbReference type="STRING" id="1035707.SAMN05216552_1004205"/>
<name>A0A1I7GYW8_9BURK</name>